<dbReference type="Gene3D" id="3.40.190.290">
    <property type="match status" value="1"/>
</dbReference>
<comment type="similarity">
    <text evidence="1">Belongs to the LysR transcriptional regulatory family.</text>
</comment>
<evidence type="ECO:0000313" key="8">
    <source>
        <dbReference type="Proteomes" id="UP000190092"/>
    </source>
</evidence>
<keyword evidence="4" id="KW-0010">Activator</keyword>
<feature type="domain" description="HTH lysR-type" evidence="6">
    <location>
        <begin position="1"/>
        <end position="58"/>
    </location>
</feature>
<dbReference type="STRING" id="225324.SAMN02745126_01079"/>
<protein>
    <submittedName>
        <fullName evidence="7">LysR family transcriptional regulator, nitrogen assimilation regulatory protein</fullName>
    </submittedName>
</protein>
<dbReference type="GO" id="GO:0003677">
    <property type="term" value="F:DNA binding"/>
    <property type="evidence" value="ECO:0007669"/>
    <property type="project" value="UniProtKB-KW"/>
</dbReference>
<dbReference type="SUPFAM" id="SSF53850">
    <property type="entry name" value="Periplasmic binding protein-like II"/>
    <property type="match status" value="1"/>
</dbReference>
<dbReference type="RefSeq" id="WP_085932753.1">
    <property type="nucleotide sequence ID" value="NZ_FUWJ01000001.1"/>
</dbReference>
<keyword evidence="5" id="KW-0804">Transcription</keyword>
<evidence type="ECO:0000256" key="3">
    <source>
        <dbReference type="ARBA" id="ARBA00023125"/>
    </source>
</evidence>
<dbReference type="InterPro" id="IPR036388">
    <property type="entry name" value="WH-like_DNA-bd_sf"/>
</dbReference>
<evidence type="ECO:0000256" key="5">
    <source>
        <dbReference type="ARBA" id="ARBA00023163"/>
    </source>
</evidence>
<dbReference type="InterPro" id="IPR000847">
    <property type="entry name" value="LysR_HTH_N"/>
</dbReference>
<dbReference type="AlphaFoldDB" id="A0A1T4KPD7"/>
<keyword evidence="2" id="KW-0805">Transcription regulation</keyword>
<dbReference type="GO" id="GO:2000142">
    <property type="term" value="P:regulation of DNA-templated transcription initiation"/>
    <property type="evidence" value="ECO:0007669"/>
    <property type="project" value="TreeGrafter"/>
</dbReference>
<name>A0A1T4KPD7_9HYPH</name>
<dbReference type="EMBL" id="FUWJ01000001">
    <property type="protein sequence ID" value="SJZ44261.1"/>
    <property type="molecule type" value="Genomic_DNA"/>
</dbReference>
<dbReference type="FunFam" id="1.10.10.10:FF:000001">
    <property type="entry name" value="LysR family transcriptional regulator"/>
    <property type="match status" value="1"/>
</dbReference>
<evidence type="ECO:0000259" key="6">
    <source>
        <dbReference type="PROSITE" id="PS50931"/>
    </source>
</evidence>
<dbReference type="Pfam" id="PF00126">
    <property type="entry name" value="HTH_1"/>
    <property type="match status" value="1"/>
</dbReference>
<reference evidence="8" key="1">
    <citation type="submission" date="2017-02" db="EMBL/GenBank/DDBJ databases">
        <authorList>
            <person name="Varghese N."/>
            <person name="Submissions S."/>
        </authorList>
    </citation>
    <scope>NUCLEOTIDE SEQUENCE [LARGE SCALE GENOMIC DNA]</scope>
    <source>
        <strain evidence="8">ATCC 27094</strain>
    </source>
</reference>
<keyword evidence="3" id="KW-0238">DNA-binding</keyword>
<evidence type="ECO:0000256" key="1">
    <source>
        <dbReference type="ARBA" id="ARBA00009437"/>
    </source>
</evidence>
<dbReference type="GO" id="GO:0003700">
    <property type="term" value="F:DNA-binding transcription factor activity"/>
    <property type="evidence" value="ECO:0007669"/>
    <property type="project" value="InterPro"/>
</dbReference>
<dbReference type="PANTHER" id="PTHR30293">
    <property type="entry name" value="TRANSCRIPTIONAL REGULATORY PROTEIN NAC-RELATED"/>
    <property type="match status" value="1"/>
</dbReference>
<dbReference type="Proteomes" id="UP000190092">
    <property type="component" value="Unassembled WGS sequence"/>
</dbReference>
<keyword evidence="8" id="KW-1185">Reference proteome</keyword>
<sequence length="331" mass="36191">MDLRQLRYFTAIAREGSLTAAARYLRIAQPALSQHVLALERELGARLLERGPRGVRLTESGKTLLQHALVVLQDIERAREAISDSRGAVAGHVAIGLPTTVATFLGVPLLRAAFTEYPQLTVRLVESHSGFLHEWLEAGRLDLAILFNVTDAERLDLTPLIVDELYLISSADAALHGNEIRFVDLSQLDLLMSSQPHGLRRQLDDTAFLVCGKAARVKAEINALTTLKSMVEAGLGHTLLPLAAVRRELAAGTLVARRIINPVIERHAALVSSSRRPQTRAQRAMVDIVRDVCGQVIADGVWPGVPKPHVHLRQAPCLKPSSRPGRKLEPA</sequence>
<evidence type="ECO:0000313" key="7">
    <source>
        <dbReference type="EMBL" id="SJZ44261.1"/>
    </source>
</evidence>
<dbReference type="OrthoDB" id="8479357at2"/>
<dbReference type="PRINTS" id="PR00039">
    <property type="entry name" value="HTHLYSR"/>
</dbReference>
<organism evidence="7 8">
    <name type="scientific">Enhydrobacter aerosaccus</name>
    <dbReference type="NCBI Taxonomy" id="225324"/>
    <lineage>
        <taxon>Bacteria</taxon>
        <taxon>Pseudomonadati</taxon>
        <taxon>Pseudomonadota</taxon>
        <taxon>Alphaproteobacteria</taxon>
        <taxon>Hyphomicrobiales</taxon>
        <taxon>Enhydrobacter</taxon>
    </lineage>
</organism>
<dbReference type="SUPFAM" id="SSF46785">
    <property type="entry name" value="Winged helix' DNA-binding domain"/>
    <property type="match status" value="1"/>
</dbReference>
<dbReference type="Gene3D" id="1.10.10.10">
    <property type="entry name" value="Winged helix-like DNA-binding domain superfamily/Winged helix DNA-binding domain"/>
    <property type="match status" value="1"/>
</dbReference>
<evidence type="ECO:0000256" key="2">
    <source>
        <dbReference type="ARBA" id="ARBA00023015"/>
    </source>
</evidence>
<dbReference type="InterPro" id="IPR005119">
    <property type="entry name" value="LysR_subst-bd"/>
</dbReference>
<gene>
    <name evidence="7" type="ORF">SAMN02745126_01079</name>
</gene>
<evidence type="ECO:0000256" key="4">
    <source>
        <dbReference type="ARBA" id="ARBA00023159"/>
    </source>
</evidence>
<dbReference type="Pfam" id="PF03466">
    <property type="entry name" value="LysR_substrate"/>
    <property type="match status" value="1"/>
</dbReference>
<proteinExistence type="inferred from homology"/>
<accession>A0A1T4KPD7</accession>
<dbReference type="InterPro" id="IPR036390">
    <property type="entry name" value="WH_DNA-bd_sf"/>
</dbReference>
<dbReference type="PROSITE" id="PS50931">
    <property type="entry name" value="HTH_LYSR"/>
    <property type="match status" value="1"/>
</dbReference>
<dbReference type="PANTHER" id="PTHR30293:SF0">
    <property type="entry name" value="NITROGEN ASSIMILATION REGULATORY PROTEIN NAC"/>
    <property type="match status" value="1"/>
</dbReference>